<evidence type="ECO:0000256" key="1">
    <source>
        <dbReference type="SAM" id="Phobius"/>
    </source>
</evidence>
<keyword evidence="1" id="KW-0472">Membrane</keyword>
<feature type="domain" description="4Fe-4S ferredoxin-type" evidence="2">
    <location>
        <begin position="121"/>
        <end position="153"/>
    </location>
</feature>
<dbReference type="EMBL" id="CP046620">
    <property type="protein sequence ID" value="QHQ33834.1"/>
    <property type="molecule type" value="Genomic_DNA"/>
</dbReference>
<sequence>MNLEKELEKEGLMILGTFASPGTMALIGPAGPAFWRRFTASPEYADGQPDPLDRWSTRVLTAIAIRNGAVALFPFGGPPWHPFLDWALSTGRVFSSPVNLLVHAEHGLFVSFRAAMRFFEVRNSIPPARSPCPECHQPCRTACPVGALTSEGYNVPACKAHIRSPEGVACRSGCLVRRACPVGANLRLPDQSAFHMDAFVGGGS</sequence>
<dbReference type="KEGG" id="amaq:GO499_00890"/>
<keyword evidence="4" id="KW-1185">Reference proteome</keyword>
<protein>
    <submittedName>
        <fullName evidence="3">Ferredoxin</fullName>
    </submittedName>
</protein>
<dbReference type="Proteomes" id="UP000464495">
    <property type="component" value="Chromosome"/>
</dbReference>
<accession>A0A6P1ST36</accession>
<dbReference type="AlphaFoldDB" id="A0A6P1ST36"/>
<gene>
    <name evidence="3" type="ORF">GO499_00890</name>
</gene>
<proteinExistence type="predicted"/>
<organism evidence="3 4">
    <name type="scientific">Algicella marina</name>
    <dbReference type="NCBI Taxonomy" id="2683284"/>
    <lineage>
        <taxon>Bacteria</taxon>
        <taxon>Pseudomonadati</taxon>
        <taxon>Pseudomonadota</taxon>
        <taxon>Alphaproteobacteria</taxon>
        <taxon>Rhodobacterales</taxon>
        <taxon>Paracoccaceae</taxon>
        <taxon>Algicella</taxon>
    </lineage>
</organism>
<dbReference type="PROSITE" id="PS51379">
    <property type="entry name" value="4FE4S_FER_2"/>
    <property type="match status" value="1"/>
</dbReference>
<evidence type="ECO:0000313" key="3">
    <source>
        <dbReference type="EMBL" id="QHQ33834.1"/>
    </source>
</evidence>
<feature type="transmembrane region" description="Helical" evidence="1">
    <location>
        <begin position="12"/>
        <end position="35"/>
    </location>
</feature>
<keyword evidence="1" id="KW-0812">Transmembrane</keyword>
<name>A0A6P1ST36_9RHOB</name>
<keyword evidence="1" id="KW-1133">Transmembrane helix</keyword>
<evidence type="ECO:0000313" key="4">
    <source>
        <dbReference type="Proteomes" id="UP000464495"/>
    </source>
</evidence>
<dbReference type="InterPro" id="IPR017896">
    <property type="entry name" value="4Fe4S_Fe-S-bd"/>
</dbReference>
<evidence type="ECO:0000259" key="2">
    <source>
        <dbReference type="PROSITE" id="PS51379"/>
    </source>
</evidence>
<reference evidence="3 4" key="1">
    <citation type="submission" date="2019-12" db="EMBL/GenBank/DDBJ databases">
        <title>Complete genome sequence of Algicella marina strain 9Alg 56(T) isolated from the red alga Tichocarpus crinitus.</title>
        <authorList>
            <person name="Kim S.-G."/>
            <person name="Nedashkovskaya O.I."/>
        </authorList>
    </citation>
    <scope>NUCLEOTIDE SEQUENCE [LARGE SCALE GENOMIC DNA]</scope>
    <source>
        <strain evidence="3 4">9Alg 56</strain>
    </source>
</reference>